<name>A0AA35K5F1_9SAUR</name>
<evidence type="ECO:0000313" key="2">
    <source>
        <dbReference type="EMBL" id="CAI5771089.1"/>
    </source>
</evidence>
<accession>A0AA35K5F1</accession>
<dbReference type="AlphaFoldDB" id="A0AA35K5F1"/>
<feature type="signal peptide" evidence="1">
    <location>
        <begin position="1"/>
        <end position="21"/>
    </location>
</feature>
<organism evidence="2 3">
    <name type="scientific">Podarcis lilfordi</name>
    <name type="common">Lilford's wall lizard</name>
    <dbReference type="NCBI Taxonomy" id="74358"/>
    <lineage>
        <taxon>Eukaryota</taxon>
        <taxon>Metazoa</taxon>
        <taxon>Chordata</taxon>
        <taxon>Craniata</taxon>
        <taxon>Vertebrata</taxon>
        <taxon>Euteleostomi</taxon>
        <taxon>Lepidosauria</taxon>
        <taxon>Squamata</taxon>
        <taxon>Bifurcata</taxon>
        <taxon>Unidentata</taxon>
        <taxon>Episquamata</taxon>
        <taxon>Laterata</taxon>
        <taxon>Lacertibaenia</taxon>
        <taxon>Lacertidae</taxon>
        <taxon>Podarcis</taxon>
    </lineage>
</organism>
<sequence>MAQILLLAFCAFLYLPPEADALECAFYKLMQGVKPLPCKGTKCAASKEYTMNGELKEVVLFCAKALLECGTRKNISHGGKVTGYMEILCCEDRDFCNAGL</sequence>
<keyword evidence="1" id="KW-0732">Signal</keyword>
<dbReference type="EMBL" id="OX395128">
    <property type="protein sequence ID" value="CAI5771089.1"/>
    <property type="molecule type" value="Genomic_DNA"/>
</dbReference>
<proteinExistence type="predicted"/>
<evidence type="ECO:0000313" key="3">
    <source>
        <dbReference type="Proteomes" id="UP001178461"/>
    </source>
</evidence>
<gene>
    <name evidence="2" type="ORF">PODLI_1B003582</name>
</gene>
<evidence type="ECO:0000256" key="1">
    <source>
        <dbReference type="SAM" id="SignalP"/>
    </source>
</evidence>
<feature type="chain" id="PRO_5041389181" description="UPAR/Ly6 domain-containing protein" evidence="1">
    <location>
        <begin position="22"/>
        <end position="100"/>
    </location>
</feature>
<keyword evidence="3" id="KW-1185">Reference proteome</keyword>
<protein>
    <recommendedName>
        <fullName evidence="4">UPAR/Ly6 domain-containing protein</fullName>
    </recommendedName>
</protein>
<evidence type="ECO:0008006" key="4">
    <source>
        <dbReference type="Google" id="ProtNLM"/>
    </source>
</evidence>
<reference evidence="2" key="1">
    <citation type="submission" date="2022-12" db="EMBL/GenBank/DDBJ databases">
        <authorList>
            <person name="Alioto T."/>
            <person name="Alioto T."/>
            <person name="Gomez Garrido J."/>
        </authorList>
    </citation>
    <scope>NUCLEOTIDE SEQUENCE</scope>
</reference>
<dbReference type="Proteomes" id="UP001178461">
    <property type="component" value="Chromosome 3"/>
</dbReference>